<protein>
    <submittedName>
        <fullName evidence="8">GtrA family protein</fullName>
    </submittedName>
</protein>
<evidence type="ECO:0000256" key="5">
    <source>
        <dbReference type="ARBA" id="ARBA00023136"/>
    </source>
</evidence>
<feature type="domain" description="GtrA/DPMS transmembrane" evidence="7">
    <location>
        <begin position="19"/>
        <end position="144"/>
    </location>
</feature>
<evidence type="ECO:0000313" key="8">
    <source>
        <dbReference type="EMBL" id="MCS4487784.1"/>
    </source>
</evidence>
<keyword evidence="4 6" id="KW-1133">Transmembrane helix</keyword>
<keyword evidence="3 6" id="KW-0812">Transmembrane</keyword>
<evidence type="ECO:0000259" key="7">
    <source>
        <dbReference type="Pfam" id="PF04138"/>
    </source>
</evidence>
<dbReference type="Pfam" id="PF04138">
    <property type="entry name" value="GtrA_DPMS_TM"/>
    <property type="match status" value="1"/>
</dbReference>
<dbReference type="InterPro" id="IPR007267">
    <property type="entry name" value="GtrA_DPMS_TM"/>
</dbReference>
<evidence type="ECO:0000256" key="4">
    <source>
        <dbReference type="ARBA" id="ARBA00022989"/>
    </source>
</evidence>
<organism evidence="8 9">
    <name type="scientific">Streptococcus sciuri</name>
    <dbReference type="NCBI Taxonomy" id="2973939"/>
    <lineage>
        <taxon>Bacteria</taxon>
        <taxon>Bacillati</taxon>
        <taxon>Bacillota</taxon>
        <taxon>Bacilli</taxon>
        <taxon>Lactobacillales</taxon>
        <taxon>Streptococcaceae</taxon>
        <taxon>Streptococcus</taxon>
    </lineage>
</organism>
<keyword evidence="5 6" id="KW-0472">Membrane</keyword>
<evidence type="ECO:0000256" key="3">
    <source>
        <dbReference type="ARBA" id="ARBA00022692"/>
    </source>
</evidence>
<proteinExistence type="inferred from homology"/>
<dbReference type="PANTHER" id="PTHR38459">
    <property type="entry name" value="PROPHAGE BACTOPRENOL-LINKED GLUCOSE TRANSLOCASE HOMOLOG"/>
    <property type="match status" value="1"/>
</dbReference>
<feature type="transmembrane region" description="Helical" evidence="6">
    <location>
        <begin position="118"/>
        <end position="138"/>
    </location>
</feature>
<feature type="transmembrane region" description="Helical" evidence="6">
    <location>
        <begin position="46"/>
        <end position="66"/>
    </location>
</feature>
<sequence length="149" mass="17004">MKQMIALSQKVLQNEGILYLIFGGLTTFVYLITRLLLAILSLDASVSATIANILSILFAFITNDTIVFRQIRQGWLCRLGKFIISRLATALIDIAFAYLLVAHYPHFIGYFVNDNEHLINLIEIFFSQTFVILLNYILSKVFVFKNLAH</sequence>
<dbReference type="PANTHER" id="PTHR38459:SF5">
    <property type="entry name" value="CELL WALL TEICHOIC ACID GLYCOSYLATION PROTEIN GTCA"/>
    <property type="match status" value="1"/>
</dbReference>
<evidence type="ECO:0000256" key="6">
    <source>
        <dbReference type="SAM" id="Phobius"/>
    </source>
</evidence>
<feature type="transmembrane region" description="Helical" evidence="6">
    <location>
        <begin position="16"/>
        <end position="40"/>
    </location>
</feature>
<feature type="transmembrane region" description="Helical" evidence="6">
    <location>
        <begin position="87"/>
        <end position="112"/>
    </location>
</feature>
<gene>
    <name evidence="8" type="ORF">NXS10_02185</name>
</gene>
<comment type="caution">
    <text evidence="8">The sequence shown here is derived from an EMBL/GenBank/DDBJ whole genome shotgun (WGS) entry which is preliminary data.</text>
</comment>
<comment type="subcellular location">
    <subcellularLocation>
        <location evidence="1">Membrane</location>
        <topology evidence="1">Multi-pass membrane protein</topology>
    </subcellularLocation>
</comment>
<evidence type="ECO:0000313" key="9">
    <source>
        <dbReference type="Proteomes" id="UP001206548"/>
    </source>
</evidence>
<keyword evidence="9" id="KW-1185">Reference proteome</keyword>
<dbReference type="InterPro" id="IPR051401">
    <property type="entry name" value="GtrA_CellWall_Glycosyl"/>
</dbReference>
<dbReference type="EMBL" id="JANUXX010000001">
    <property type="protein sequence ID" value="MCS4487784.1"/>
    <property type="molecule type" value="Genomic_DNA"/>
</dbReference>
<evidence type="ECO:0000256" key="1">
    <source>
        <dbReference type="ARBA" id="ARBA00004141"/>
    </source>
</evidence>
<comment type="similarity">
    <text evidence="2">Belongs to the GtrA family.</text>
</comment>
<accession>A0ABT2F5T1</accession>
<reference evidence="8 9" key="1">
    <citation type="journal article" date="2023" name="Int. J. Syst. Evol. Microbiol.">
        <title>Streptococcus sciuri sp. nov., Staphylococcus marylandisciuri sp. nov. and Staphylococcus americanisciuri sp. nov., isolated from faeces of eastern grey squirrel (Sciurus carolinensis).</title>
        <authorList>
            <person name="Volokhov D.V."/>
            <person name="Zagorodnyaya T.A."/>
            <person name="Furtak V.A."/>
            <person name="Nattanmai G."/>
            <person name="Randall L."/>
            <person name="Jose S."/>
            <person name="Gao Y."/>
            <person name="Eisenberg T."/>
            <person name="Delmonte P."/>
            <person name="Blom J."/>
            <person name="Mitchell K.K."/>
        </authorList>
    </citation>
    <scope>NUCLEOTIDE SEQUENCE [LARGE SCALE GENOMIC DNA]</scope>
    <source>
        <strain evidence="8 9">SQ9-PEA</strain>
    </source>
</reference>
<dbReference type="Proteomes" id="UP001206548">
    <property type="component" value="Unassembled WGS sequence"/>
</dbReference>
<evidence type="ECO:0000256" key="2">
    <source>
        <dbReference type="ARBA" id="ARBA00009399"/>
    </source>
</evidence>
<name>A0ABT2F5T1_9STRE</name>